<reference evidence="2" key="1">
    <citation type="submission" date="2023-06" db="EMBL/GenBank/DDBJ databases">
        <authorList>
            <person name="Kurt Z."/>
        </authorList>
    </citation>
    <scope>NUCLEOTIDE SEQUENCE</scope>
</reference>
<keyword evidence="1" id="KW-0812">Transmembrane</keyword>
<feature type="transmembrane region" description="Helical" evidence="1">
    <location>
        <begin position="100"/>
        <end position="123"/>
    </location>
</feature>
<feature type="transmembrane region" description="Helical" evidence="1">
    <location>
        <begin position="129"/>
        <end position="149"/>
    </location>
</feature>
<dbReference type="EMBL" id="CATOUU010000564">
    <property type="protein sequence ID" value="CAI9934220.1"/>
    <property type="molecule type" value="Genomic_DNA"/>
</dbReference>
<feature type="transmembrane region" description="Helical" evidence="1">
    <location>
        <begin position="303"/>
        <end position="322"/>
    </location>
</feature>
<accession>A0AA86PDF6</accession>
<dbReference type="EMBL" id="CAXDID020000014">
    <property type="protein sequence ID" value="CAL5981751.1"/>
    <property type="molecule type" value="Genomic_DNA"/>
</dbReference>
<evidence type="ECO:0000313" key="3">
    <source>
        <dbReference type="EMBL" id="CAI9950632.1"/>
    </source>
</evidence>
<protein>
    <submittedName>
        <fullName evidence="2">EamA-like transporter family protein</fullName>
    </submittedName>
    <submittedName>
        <fullName evidence="5">EamA-like_transporter family protein</fullName>
    </submittedName>
</protein>
<feature type="transmembrane region" description="Helical" evidence="1">
    <location>
        <begin position="342"/>
        <end position="360"/>
    </location>
</feature>
<feature type="transmembrane region" description="Helical" evidence="1">
    <location>
        <begin position="221"/>
        <end position="248"/>
    </location>
</feature>
<proteinExistence type="predicted"/>
<feature type="transmembrane region" description="Helical" evidence="1">
    <location>
        <begin position="156"/>
        <end position="177"/>
    </location>
</feature>
<sequence length="407" mass="45316">MSEAKVFPKAFQALIITGMLSFGTINTVVKKIMYQTDGKNIDGGMEPYAKPWWCTLIMFMGEAMCLVAYYCIKASRKGVYAPDDKYIRQDPTGGMGYKNFLLLVLLLSTCDLLQTTLTGIGLLYCPASITQILRGFLIVFVLGSARIFLKRIPKTFHLFGVCSALVGLIFVGINALLNAKNENSGIGGIVLGICLTLTAQVFSSIQFVFEEKFMKGKYDIPSLYLVGFEGIFGMLLCICVFLPAVYFIPGKDHGSYENFINSAYMMFNNPLLLGLQVLYFVSISFFNFMALTISKMLSATHRALIDALRTASVWVVMVIIYYATLKSKPAHDNKPYGEELNWYSFIEAFGFVCMIFGTLVHNNVGGFGLKVMTIFKIGEGEVECCKCEKKYHQIGADEEDLLTTSEK</sequence>
<feature type="transmembrane region" description="Helical" evidence="1">
    <location>
        <begin position="271"/>
        <end position="291"/>
    </location>
</feature>
<dbReference type="GO" id="GO:0016020">
    <property type="term" value="C:membrane"/>
    <property type="evidence" value="ECO:0007669"/>
    <property type="project" value="TreeGrafter"/>
</dbReference>
<keyword evidence="8" id="KW-1185">Reference proteome</keyword>
<comment type="caution">
    <text evidence="2">The sequence shown here is derived from an EMBL/GenBank/DDBJ whole genome shotgun (WGS) entry which is preliminary data.</text>
</comment>
<keyword evidence="1" id="KW-1133">Transmembrane helix</keyword>
<name>A0AA86PDF6_9EUKA</name>
<gene>
    <name evidence="2" type="ORF">HINF_LOCUS21865</name>
    <name evidence="6" type="ORF">HINF_LOCUS27963</name>
    <name evidence="3" type="ORF">HINF_LOCUS38277</name>
    <name evidence="4" type="ORF">HINF_LOCUS39630</name>
    <name evidence="5" type="ORF">HINF_LOCUS6800</name>
    <name evidence="7" type="ORF">HINF_LOCUS73616</name>
</gene>
<evidence type="ECO:0000313" key="4">
    <source>
        <dbReference type="EMBL" id="CAI9951985.1"/>
    </source>
</evidence>
<reference evidence="5 8" key="2">
    <citation type="submission" date="2024-07" db="EMBL/GenBank/DDBJ databases">
        <authorList>
            <person name="Akdeniz Z."/>
        </authorList>
    </citation>
    <scope>NUCLEOTIDE SEQUENCE [LARGE SCALE GENOMIC DNA]</scope>
</reference>
<evidence type="ECO:0000313" key="5">
    <source>
        <dbReference type="EMBL" id="CAL5981751.1"/>
    </source>
</evidence>
<evidence type="ECO:0000313" key="8">
    <source>
        <dbReference type="Proteomes" id="UP001642409"/>
    </source>
</evidence>
<organism evidence="2">
    <name type="scientific">Hexamita inflata</name>
    <dbReference type="NCBI Taxonomy" id="28002"/>
    <lineage>
        <taxon>Eukaryota</taxon>
        <taxon>Metamonada</taxon>
        <taxon>Diplomonadida</taxon>
        <taxon>Hexamitidae</taxon>
        <taxon>Hexamitinae</taxon>
        <taxon>Hexamita</taxon>
    </lineage>
</organism>
<keyword evidence="1" id="KW-0472">Membrane</keyword>
<evidence type="ECO:0000313" key="6">
    <source>
        <dbReference type="EMBL" id="CAL6021017.1"/>
    </source>
</evidence>
<dbReference type="AlphaFoldDB" id="A0AA86PDF6"/>
<dbReference type="PANTHER" id="PTHR13146">
    <property type="match status" value="1"/>
</dbReference>
<evidence type="ECO:0000256" key="1">
    <source>
        <dbReference type="SAM" id="Phobius"/>
    </source>
</evidence>
<evidence type="ECO:0000313" key="7">
    <source>
        <dbReference type="EMBL" id="CAL6106177.1"/>
    </source>
</evidence>
<dbReference type="EMBL" id="CATOUU010000814">
    <property type="protein sequence ID" value="CAI9950632.1"/>
    <property type="molecule type" value="Genomic_DNA"/>
</dbReference>
<dbReference type="EMBL" id="CATOUU010000831">
    <property type="protein sequence ID" value="CAI9951985.1"/>
    <property type="molecule type" value="Genomic_DNA"/>
</dbReference>
<feature type="transmembrane region" description="Helical" evidence="1">
    <location>
        <begin position="12"/>
        <end position="29"/>
    </location>
</feature>
<feature type="transmembrane region" description="Helical" evidence="1">
    <location>
        <begin position="49"/>
        <end position="72"/>
    </location>
</feature>
<dbReference type="PANTHER" id="PTHR13146:SF0">
    <property type="entry name" value="SOLUTE CARRIER FAMILY 35 MEMBER F6"/>
    <property type="match status" value="1"/>
</dbReference>
<feature type="transmembrane region" description="Helical" evidence="1">
    <location>
        <begin position="189"/>
        <end position="209"/>
    </location>
</feature>
<dbReference type="Proteomes" id="UP001642409">
    <property type="component" value="Unassembled WGS sequence"/>
</dbReference>
<dbReference type="EMBL" id="CAXDID020000088">
    <property type="protein sequence ID" value="CAL6021017.1"/>
    <property type="molecule type" value="Genomic_DNA"/>
</dbReference>
<evidence type="ECO:0000313" key="2">
    <source>
        <dbReference type="EMBL" id="CAI9934220.1"/>
    </source>
</evidence>
<dbReference type="EMBL" id="CAXDID020000606">
    <property type="protein sequence ID" value="CAL6106177.1"/>
    <property type="molecule type" value="Genomic_DNA"/>
</dbReference>